<feature type="transmembrane region" description="Helical" evidence="7">
    <location>
        <begin position="349"/>
        <end position="375"/>
    </location>
</feature>
<keyword evidence="4 7" id="KW-0812">Transmembrane</keyword>
<reference evidence="8 9" key="1">
    <citation type="journal article" date="2012" name="J. Bacteriol.">
        <title>Complete Genome Sequence of Leptospirillum ferrooxidans Strain C2-3, Isolated from a Fresh Volcanic Ash Deposit on the Island of Miyake, Japan.</title>
        <authorList>
            <person name="Fujimura R."/>
            <person name="Sato Y."/>
            <person name="Nishizawa T."/>
            <person name="Oshima K."/>
            <person name="Kim S.-W."/>
            <person name="Hattori M."/>
            <person name="Kamijo T."/>
            <person name="Ohta H."/>
        </authorList>
    </citation>
    <scope>NUCLEOTIDE SEQUENCE [LARGE SCALE GENOMIC DNA]</scope>
    <source>
        <strain evidence="8 9">C2-3</strain>
    </source>
</reference>
<dbReference type="SUPFAM" id="SSF103473">
    <property type="entry name" value="MFS general substrate transporter"/>
    <property type="match status" value="1"/>
</dbReference>
<accession>I0INS1</accession>
<dbReference type="CDD" id="cd06173">
    <property type="entry name" value="MFS_MefA_like"/>
    <property type="match status" value="1"/>
</dbReference>
<dbReference type="HOGENOM" id="CLU_034180_16_1_0"/>
<keyword evidence="3" id="KW-1003">Cell membrane</keyword>
<keyword evidence="2" id="KW-0813">Transport</keyword>
<dbReference type="OrthoDB" id="9793136at2"/>
<evidence type="ECO:0000256" key="1">
    <source>
        <dbReference type="ARBA" id="ARBA00004651"/>
    </source>
</evidence>
<organism evidence="8 9">
    <name type="scientific">Leptospirillum ferrooxidans (strain C2-3)</name>
    <dbReference type="NCBI Taxonomy" id="1162668"/>
    <lineage>
        <taxon>Bacteria</taxon>
        <taxon>Pseudomonadati</taxon>
        <taxon>Nitrospirota</taxon>
        <taxon>Nitrospiria</taxon>
        <taxon>Nitrospirales</taxon>
        <taxon>Nitrospiraceae</taxon>
        <taxon>Leptospirillum</taxon>
    </lineage>
</organism>
<dbReference type="Proteomes" id="UP000007382">
    <property type="component" value="Chromosome"/>
</dbReference>
<dbReference type="Pfam" id="PF05977">
    <property type="entry name" value="MFS_3"/>
    <property type="match status" value="1"/>
</dbReference>
<gene>
    <name evidence="8" type="ordered locus">LFE_1235</name>
</gene>
<comment type="subcellular location">
    <subcellularLocation>
        <location evidence="1">Cell membrane</location>
        <topology evidence="1">Multi-pass membrane protein</topology>
    </subcellularLocation>
</comment>
<dbReference type="EMBL" id="AP012342">
    <property type="protein sequence ID" value="BAM06920.1"/>
    <property type="molecule type" value="Genomic_DNA"/>
</dbReference>
<dbReference type="PANTHER" id="PTHR23513:SF6">
    <property type="entry name" value="MAJOR FACILITATOR SUPERFAMILY ASSOCIATED DOMAIN-CONTAINING PROTEIN"/>
    <property type="match status" value="1"/>
</dbReference>
<evidence type="ECO:0000256" key="7">
    <source>
        <dbReference type="SAM" id="Phobius"/>
    </source>
</evidence>
<evidence type="ECO:0000256" key="4">
    <source>
        <dbReference type="ARBA" id="ARBA00022692"/>
    </source>
</evidence>
<dbReference type="eggNOG" id="COG2814">
    <property type="taxonomic scope" value="Bacteria"/>
</dbReference>
<dbReference type="InterPro" id="IPR036259">
    <property type="entry name" value="MFS_trans_sf"/>
</dbReference>
<dbReference type="PANTHER" id="PTHR23513">
    <property type="entry name" value="INTEGRAL MEMBRANE EFFLUX PROTEIN-RELATED"/>
    <property type="match status" value="1"/>
</dbReference>
<evidence type="ECO:0000256" key="6">
    <source>
        <dbReference type="ARBA" id="ARBA00023136"/>
    </source>
</evidence>
<dbReference type="KEGG" id="lfc:LFE_1235"/>
<dbReference type="Gene3D" id="1.20.1250.20">
    <property type="entry name" value="MFS general substrate transporter like domains"/>
    <property type="match status" value="2"/>
</dbReference>
<sequence>MRVIQTTASKMRYLFLGQFVSQVGENIARVALLYYIYRETHSVGAVALTGVLQNLPPLLLSPVTGALFDHHDKRSVLLVLDLFRTLLSLAIPVLYLFHFLTIASVEVIVLLTTVCSGAFGPGLYSFIPSILEKSNPEEILKANSTIQTTGNAGVLIGPLLGGALLTTVAAPLVMGVASVTFLFSVIFLWKIRTTASEESSVFPKKPLSFGKLLGVEGAREIFRSGELMESFAIYAVFGFLIIPLTLLLPELVADRLGSGGMAFGGLLTSFGVGQLAMSVLMSRGLLKKKEQGDKMAPLALLASSGMIFFLGNASNNAEAFFEAFFIGGLLSVIHPVVHAKVFCLTPKSALGSVMSLLSAGFLLLASVGSALLPALTGQLGISRTFEVLGAVSLVSGLFFLAQPVSFFRKQKSQRMLSDHSYPRRIENVYQD</sequence>
<dbReference type="PATRIC" id="fig|1162668.3.peg.1437"/>
<evidence type="ECO:0000256" key="5">
    <source>
        <dbReference type="ARBA" id="ARBA00022989"/>
    </source>
</evidence>
<dbReference type="InterPro" id="IPR010290">
    <property type="entry name" value="TM_effector"/>
</dbReference>
<keyword evidence="9" id="KW-1185">Reference proteome</keyword>
<feature type="transmembrane region" description="Helical" evidence="7">
    <location>
        <begin position="231"/>
        <end position="249"/>
    </location>
</feature>
<evidence type="ECO:0000313" key="9">
    <source>
        <dbReference type="Proteomes" id="UP000007382"/>
    </source>
</evidence>
<evidence type="ECO:0000313" key="8">
    <source>
        <dbReference type="EMBL" id="BAM06920.1"/>
    </source>
</evidence>
<keyword evidence="5 7" id="KW-1133">Transmembrane helix</keyword>
<feature type="transmembrane region" description="Helical" evidence="7">
    <location>
        <begin position="107"/>
        <end position="127"/>
    </location>
</feature>
<proteinExistence type="predicted"/>
<feature type="transmembrane region" description="Helical" evidence="7">
    <location>
        <begin position="261"/>
        <end position="283"/>
    </location>
</feature>
<dbReference type="GO" id="GO:0005886">
    <property type="term" value="C:plasma membrane"/>
    <property type="evidence" value="ECO:0007669"/>
    <property type="project" value="UniProtKB-SubCell"/>
</dbReference>
<feature type="transmembrane region" description="Helical" evidence="7">
    <location>
        <begin position="295"/>
        <end position="313"/>
    </location>
</feature>
<feature type="transmembrane region" description="Helical" evidence="7">
    <location>
        <begin position="387"/>
        <end position="407"/>
    </location>
</feature>
<keyword evidence="6 7" id="KW-0472">Membrane</keyword>
<protein>
    <submittedName>
        <fullName evidence="8">Putative major facilitator superfamily transporter</fullName>
    </submittedName>
</protein>
<evidence type="ECO:0000256" key="3">
    <source>
        <dbReference type="ARBA" id="ARBA00022475"/>
    </source>
</evidence>
<name>I0INS1_LEPFC</name>
<dbReference type="STRING" id="1162668.LFE_1235"/>
<feature type="transmembrane region" description="Helical" evidence="7">
    <location>
        <begin position="319"/>
        <end position="337"/>
    </location>
</feature>
<reference evidence="9" key="2">
    <citation type="submission" date="2012-03" db="EMBL/GenBank/DDBJ databases">
        <title>The complete genome sequence of the pioneer microbe on fresh volcanic deposit, Leptospirillum ferrooxidans strain C2-3.</title>
        <authorList>
            <person name="Fujimura R."/>
            <person name="Sato Y."/>
            <person name="Nishizawa T."/>
            <person name="Nanba K."/>
            <person name="Oshima K."/>
            <person name="Hattori M."/>
            <person name="Kamijo T."/>
            <person name="Ohta H."/>
        </authorList>
    </citation>
    <scope>NUCLEOTIDE SEQUENCE [LARGE SCALE GENOMIC DNA]</scope>
    <source>
        <strain evidence="9">C2-3</strain>
    </source>
</reference>
<feature type="transmembrane region" description="Helical" evidence="7">
    <location>
        <begin position="82"/>
        <end position="100"/>
    </location>
</feature>
<feature type="transmembrane region" description="Helical" evidence="7">
    <location>
        <begin position="168"/>
        <end position="189"/>
    </location>
</feature>
<evidence type="ECO:0000256" key="2">
    <source>
        <dbReference type="ARBA" id="ARBA00022448"/>
    </source>
</evidence>
<dbReference type="AlphaFoldDB" id="I0INS1"/>